<keyword evidence="14" id="KW-1185">Reference proteome</keyword>
<gene>
    <name evidence="10 13" type="primary">murG</name>
    <name evidence="13" type="ORF">dnm_000540</name>
</gene>
<feature type="domain" description="Glycosyl transferase family 28 C-terminal" evidence="12">
    <location>
        <begin position="185"/>
        <end position="347"/>
    </location>
</feature>
<evidence type="ECO:0000256" key="4">
    <source>
        <dbReference type="ARBA" id="ARBA00022679"/>
    </source>
</evidence>
<dbReference type="GO" id="GO:0050511">
    <property type="term" value="F:undecaprenyldiphospho-muramoylpentapeptide beta-N-acetylglucosaminyltransferase activity"/>
    <property type="evidence" value="ECO:0007669"/>
    <property type="project" value="UniProtKB-UniRule"/>
</dbReference>
<reference evidence="13" key="1">
    <citation type="journal article" date="2021" name="Microb. Physiol.">
        <title>Proteogenomic Insights into the Physiology of Marine, Sulfate-Reducing, Filamentous Desulfonema limicola and Desulfonema magnum.</title>
        <authorList>
            <person name="Schnaars V."/>
            <person name="Wohlbrand L."/>
            <person name="Scheve S."/>
            <person name="Hinrichs C."/>
            <person name="Reinhardt R."/>
            <person name="Rabus R."/>
        </authorList>
    </citation>
    <scope>NUCLEOTIDE SEQUENCE</scope>
    <source>
        <strain evidence="13">4be13</strain>
    </source>
</reference>
<evidence type="ECO:0000256" key="1">
    <source>
        <dbReference type="ARBA" id="ARBA00022475"/>
    </source>
</evidence>
<dbReference type="GO" id="GO:0051301">
    <property type="term" value="P:cell division"/>
    <property type="evidence" value="ECO:0007669"/>
    <property type="project" value="UniProtKB-KW"/>
</dbReference>
<keyword evidence="5 10" id="KW-0133">Cell shape</keyword>
<keyword evidence="7 10" id="KW-0472">Membrane</keyword>
<evidence type="ECO:0000256" key="10">
    <source>
        <dbReference type="HAMAP-Rule" id="MF_00033"/>
    </source>
</evidence>
<dbReference type="GO" id="GO:0005886">
    <property type="term" value="C:plasma membrane"/>
    <property type="evidence" value="ECO:0007669"/>
    <property type="project" value="UniProtKB-SubCell"/>
</dbReference>
<evidence type="ECO:0000256" key="7">
    <source>
        <dbReference type="ARBA" id="ARBA00023136"/>
    </source>
</evidence>
<dbReference type="Proteomes" id="UP000663722">
    <property type="component" value="Chromosome"/>
</dbReference>
<accession>A0A975BES4</accession>
<dbReference type="SUPFAM" id="SSF53756">
    <property type="entry name" value="UDP-Glycosyltransferase/glycogen phosphorylase"/>
    <property type="match status" value="1"/>
</dbReference>
<protein>
    <recommendedName>
        <fullName evidence="10">UDP-N-acetylglucosamine--N-acetylmuramyl-(pentapeptide) pyrophosphoryl-undecaprenol N-acetylglucosamine transferase</fullName>
        <ecNumber evidence="10">2.4.1.227</ecNumber>
    </recommendedName>
    <alternativeName>
        <fullName evidence="10">Undecaprenyl-PP-MurNAc-pentapeptide-UDPGlcNAc GlcNAc transferase</fullName>
    </alternativeName>
</protein>
<dbReference type="NCBIfam" id="TIGR01133">
    <property type="entry name" value="murG"/>
    <property type="match status" value="1"/>
</dbReference>
<comment type="pathway">
    <text evidence="10">Cell wall biogenesis; peptidoglycan biosynthesis.</text>
</comment>
<feature type="binding site" evidence="10">
    <location>
        <position position="124"/>
    </location>
    <ligand>
        <name>UDP-N-acetyl-alpha-D-glucosamine</name>
        <dbReference type="ChEBI" id="CHEBI:57705"/>
    </ligand>
</feature>
<dbReference type="InterPro" id="IPR004276">
    <property type="entry name" value="GlycoTrans_28_N"/>
</dbReference>
<dbReference type="CDD" id="cd03785">
    <property type="entry name" value="GT28_MurG"/>
    <property type="match status" value="1"/>
</dbReference>
<comment type="catalytic activity">
    <reaction evidence="10">
        <text>di-trans,octa-cis-undecaprenyl diphospho-N-acetyl-alpha-D-muramoyl-L-alanyl-D-glutamyl-meso-2,6-diaminopimeloyl-D-alanyl-D-alanine + UDP-N-acetyl-alpha-D-glucosamine = di-trans,octa-cis-undecaprenyl diphospho-[N-acetyl-alpha-D-glucosaminyl-(1-&gt;4)]-N-acetyl-alpha-D-muramoyl-L-alanyl-D-glutamyl-meso-2,6-diaminopimeloyl-D-alanyl-D-alanine + UDP + H(+)</text>
        <dbReference type="Rhea" id="RHEA:31227"/>
        <dbReference type="ChEBI" id="CHEBI:15378"/>
        <dbReference type="ChEBI" id="CHEBI:57705"/>
        <dbReference type="ChEBI" id="CHEBI:58223"/>
        <dbReference type="ChEBI" id="CHEBI:61387"/>
        <dbReference type="ChEBI" id="CHEBI:61388"/>
        <dbReference type="EC" id="2.4.1.227"/>
    </reaction>
</comment>
<keyword evidence="2 10" id="KW-0132">Cell division</keyword>
<dbReference type="RefSeq" id="WP_207680700.1">
    <property type="nucleotide sequence ID" value="NZ_CP061800.1"/>
</dbReference>
<evidence type="ECO:0000256" key="6">
    <source>
        <dbReference type="ARBA" id="ARBA00022984"/>
    </source>
</evidence>
<dbReference type="Gene3D" id="3.40.50.2000">
    <property type="entry name" value="Glycogen Phosphorylase B"/>
    <property type="match status" value="2"/>
</dbReference>
<dbReference type="InterPro" id="IPR006009">
    <property type="entry name" value="GlcNAc_MurG"/>
</dbReference>
<keyword evidence="4 10" id="KW-0808">Transferase</keyword>
<dbReference type="Pfam" id="PF03033">
    <property type="entry name" value="Glyco_transf_28"/>
    <property type="match status" value="1"/>
</dbReference>
<feature type="binding site" evidence="10">
    <location>
        <position position="166"/>
    </location>
    <ligand>
        <name>UDP-N-acetyl-alpha-D-glucosamine</name>
        <dbReference type="ChEBI" id="CHEBI:57705"/>
    </ligand>
</feature>
<dbReference type="PANTHER" id="PTHR21015:SF22">
    <property type="entry name" value="GLYCOSYLTRANSFERASE"/>
    <property type="match status" value="1"/>
</dbReference>
<comment type="caution">
    <text evidence="10">Lacks conserved residue(s) required for the propagation of feature annotation.</text>
</comment>
<dbReference type="EMBL" id="CP061800">
    <property type="protein sequence ID" value="QTA84062.1"/>
    <property type="molecule type" value="Genomic_DNA"/>
</dbReference>
<keyword evidence="3 10" id="KW-0328">Glycosyltransferase</keyword>
<name>A0A975BES4_9BACT</name>
<comment type="function">
    <text evidence="10">Cell wall formation. Catalyzes the transfer of a GlcNAc subunit on undecaprenyl-pyrophosphoryl-MurNAc-pentapeptide (lipid intermediate I) to form undecaprenyl-pyrophosphoryl-MurNAc-(pentapeptide)GlcNAc (lipid intermediate II).</text>
</comment>
<dbReference type="PANTHER" id="PTHR21015">
    <property type="entry name" value="UDP-N-ACETYLGLUCOSAMINE--N-ACETYLMURAMYL-(PENTAPEPTIDE) PYROPHOSPHORYL-UNDECAPRENOL N-ACETYLGLUCOSAMINE TRANSFERASE 1"/>
    <property type="match status" value="1"/>
</dbReference>
<keyword evidence="6 10" id="KW-0573">Peptidoglycan synthesis</keyword>
<dbReference type="GO" id="GO:0008360">
    <property type="term" value="P:regulation of cell shape"/>
    <property type="evidence" value="ECO:0007669"/>
    <property type="project" value="UniProtKB-KW"/>
</dbReference>
<dbReference type="HAMAP" id="MF_00033">
    <property type="entry name" value="MurG"/>
    <property type="match status" value="1"/>
</dbReference>
<feature type="binding site" evidence="10">
    <location>
        <position position="290"/>
    </location>
    <ligand>
        <name>UDP-N-acetyl-alpha-D-glucosamine</name>
        <dbReference type="ChEBI" id="CHEBI:57705"/>
    </ligand>
</feature>
<evidence type="ECO:0000256" key="2">
    <source>
        <dbReference type="ARBA" id="ARBA00022618"/>
    </source>
</evidence>
<dbReference type="EC" id="2.4.1.227" evidence="10"/>
<dbReference type="KEGG" id="dmm:dnm_000540"/>
<sequence>MNILIAGGGTGGHLFPGIAIAEAFMARNSTNRILFVGTGRPVERSVLSKKGLPHECITAEGLKGRGLWNQVFSLLKIPKGIFESVRILKHFKPDLVIGVGSYSAGPVVIGAWLMGIKIVLHEQNILPGITNRILSYFADRIYISFRNSKLETRNLKKIRFTGNPIRKEILEPGTKFQVSSFKFQVSIIGGSQGAHSINMAVIEAIKHIKEKNNFFFVHQTGEQDAAEVKNAYLEQGISCTLRPFFDDMAELYQKADIIICRAGATTVAEVAAIGKPVIFIPFPFAADNHQVLNARTLTRTGAAEMILQKNLTGKGLAERIEYYASNPDRLKQMASRAKNLGRPNAAEAIVNDCYKLLGN</sequence>
<feature type="binding site" evidence="10">
    <location>
        <begin position="10"/>
        <end position="12"/>
    </location>
    <ligand>
        <name>UDP-N-acetyl-alpha-D-glucosamine</name>
        <dbReference type="ChEBI" id="CHEBI:57705"/>
    </ligand>
</feature>
<feature type="domain" description="Glycosyltransferase family 28 N-terminal" evidence="11">
    <location>
        <begin position="3"/>
        <end position="143"/>
    </location>
</feature>
<proteinExistence type="inferred from homology"/>
<evidence type="ECO:0000313" key="13">
    <source>
        <dbReference type="EMBL" id="QTA84062.1"/>
    </source>
</evidence>
<evidence type="ECO:0000259" key="12">
    <source>
        <dbReference type="Pfam" id="PF04101"/>
    </source>
</evidence>
<evidence type="ECO:0000313" key="14">
    <source>
        <dbReference type="Proteomes" id="UP000663722"/>
    </source>
</evidence>
<dbReference type="GO" id="GO:0005975">
    <property type="term" value="P:carbohydrate metabolic process"/>
    <property type="evidence" value="ECO:0007669"/>
    <property type="project" value="InterPro"/>
</dbReference>
<feature type="binding site" evidence="10">
    <location>
        <position position="191"/>
    </location>
    <ligand>
        <name>UDP-N-acetyl-alpha-D-glucosamine</name>
        <dbReference type="ChEBI" id="CHEBI:57705"/>
    </ligand>
</feature>
<keyword evidence="9 10" id="KW-0961">Cell wall biogenesis/degradation</keyword>
<keyword evidence="1 10" id="KW-1003">Cell membrane</keyword>
<dbReference type="Pfam" id="PF04101">
    <property type="entry name" value="Glyco_tran_28_C"/>
    <property type="match status" value="1"/>
</dbReference>
<comment type="similarity">
    <text evidence="10">Belongs to the glycosyltransferase 28 family. MurG subfamily.</text>
</comment>
<evidence type="ECO:0000256" key="8">
    <source>
        <dbReference type="ARBA" id="ARBA00023306"/>
    </source>
</evidence>
<keyword evidence="8 10" id="KW-0131">Cell cycle</keyword>
<dbReference type="AlphaFoldDB" id="A0A975BES4"/>
<organism evidence="13 14">
    <name type="scientific">Desulfonema magnum</name>
    <dbReference type="NCBI Taxonomy" id="45655"/>
    <lineage>
        <taxon>Bacteria</taxon>
        <taxon>Pseudomonadati</taxon>
        <taxon>Thermodesulfobacteriota</taxon>
        <taxon>Desulfobacteria</taxon>
        <taxon>Desulfobacterales</taxon>
        <taxon>Desulfococcaceae</taxon>
        <taxon>Desulfonema</taxon>
    </lineage>
</organism>
<evidence type="ECO:0000259" key="11">
    <source>
        <dbReference type="Pfam" id="PF03033"/>
    </source>
</evidence>
<dbReference type="GO" id="GO:0009252">
    <property type="term" value="P:peptidoglycan biosynthetic process"/>
    <property type="evidence" value="ECO:0007669"/>
    <property type="project" value="UniProtKB-UniRule"/>
</dbReference>
<dbReference type="GO" id="GO:0071555">
    <property type="term" value="P:cell wall organization"/>
    <property type="evidence" value="ECO:0007669"/>
    <property type="project" value="UniProtKB-KW"/>
</dbReference>
<evidence type="ECO:0000256" key="5">
    <source>
        <dbReference type="ARBA" id="ARBA00022960"/>
    </source>
</evidence>
<comment type="subcellular location">
    <subcellularLocation>
        <location evidence="10">Cell membrane</location>
        <topology evidence="10">Peripheral membrane protein</topology>
        <orientation evidence="10">Cytoplasmic side</orientation>
    </subcellularLocation>
</comment>
<evidence type="ECO:0000256" key="9">
    <source>
        <dbReference type="ARBA" id="ARBA00023316"/>
    </source>
</evidence>
<evidence type="ECO:0000256" key="3">
    <source>
        <dbReference type="ARBA" id="ARBA00022676"/>
    </source>
</evidence>
<dbReference type="InterPro" id="IPR007235">
    <property type="entry name" value="Glyco_trans_28_C"/>
</dbReference>